<dbReference type="Proteomes" id="UP000094578">
    <property type="component" value="Unassembled WGS sequence"/>
</dbReference>
<comment type="function">
    <text evidence="1">Transcriptional repressor of xylose-utilizing enzymes.</text>
</comment>
<comment type="similarity">
    <text evidence="2">Belongs to the ROK (NagC/XylR) family.</text>
</comment>
<comment type="caution">
    <text evidence="4">The sequence shown here is derived from an EMBL/GenBank/DDBJ whole genome shotgun (WGS) entry which is preliminary data.</text>
</comment>
<keyword evidence="5" id="KW-1185">Reference proteome</keyword>
<proteinExistence type="inferred from homology"/>
<organism evidence="4 5">
    <name type="scientific">Paenibacillus nuruki</name>
    <dbReference type="NCBI Taxonomy" id="1886670"/>
    <lineage>
        <taxon>Bacteria</taxon>
        <taxon>Bacillati</taxon>
        <taxon>Bacillota</taxon>
        <taxon>Bacilli</taxon>
        <taxon>Bacillales</taxon>
        <taxon>Paenibacillaceae</taxon>
        <taxon>Paenibacillus</taxon>
    </lineage>
</organism>
<dbReference type="GO" id="GO:0042732">
    <property type="term" value="P:D-xylose metabolic process"/>
    <property type="evidence" value="ECO:0007669"/>
    <property type="project" value="UniProtKB-KW"/>
</dbReference>
<dbReference type="CDD" id="cd23763">
    <property type="entry name" value="ASKHA_ATPase_ROK"/>
    <property type="match status" value="1"/>
</dbReference>
<dbReference type="InterPro" id="IPR036388">
    <property type="entry name" value="WH-like_DNA-bd_sf"/>
</dbReference>
<keyword evidence="3" id="KW-0859">Xylose metabolism</keyword>
<reference evidence="4 5" key="1">
    <citation type="submission" date="2016-08" db="EMBL/GenBank/DDBJ databases">
        <title>Genome sequencing of Paenibacillus sp. TI45-13ar, isolated from Korean traditional nuruk.</title>
        <authorList>
            <person name="Kim S.-J."/>
        </authorList>
    </citation>
    <scope>NUCLEOTIDE SEQUENCE [LARGE SCALE GENOMIC DNA]</scope>
    <source>
        <strain evidence="4 5">TI45-13ar</strain>
    </source>
</reference>
<keyword evidence="3" id="KW-0119">Carbohydrate metabolism</keyword>
<name>A0A1E3L7F2_9BACL</name>
<gene>
    <name evidence="4" type="ORF">PTI45_00853</name>
</gene>
<dbReference type="Pfam" id="PF00480">
    <property type="entry name" value="ROK"/>
    <property type="match status" value="1"/>
</dbReference>
<dbReference type="PANTHER" id="PTHR18964:SF149">
    <property type="entry name" value="BIFUNCTIONAL UDP-N-ACETYLGLUCOSAMINE 2-EPIMERASE_N-ACETYLMANNOSAMINE KINASE"/>
    <property type="match status" value="1"/>
</dbReference>
<accession>A0A1E3L7F2</accession>
<evidence type="ECO:0000256" key="1">
    <source>
        <dbReference type="ARBA" id="ARBA00002486"/>
    </source>
</evidence>
<dbReference type="InterPro" id="IPR036390">
    <property type="entry name" value="WH_DNA-bd_sf"/>
</dbReference>
<dbReference type="PATRIC" id="fig|1886670.3.peg.874"/>
<dbReference type="EMBL" id="MDER01000029">
    <property type="protein sequence ID" value="ODP29699.1"/>
    <property type="molecule type" value="Genomic_DNA"/>
</dbReference>
<sequence length="382" mass="42957">MNIHLYLLNSLDNDGVLNYNITYYNTFNNYYQNSIEVILIQPFIHNTIHVKQINTEVIKKTLKSLTSATKANLAQATGLSIATCGTILNELLTTGEVLEHEQEDSHGGRPAKKFMYNAHFSYIACIYIKAEETRHSLTYTVANSIGEYIESGHEEVSSVNATIIDHLIERLIHTYGNIKAIGIGIPGVAHQGMIQICDASELIGVPLEYQLNEKYGIDIIIENDMNLTAYGFYQKQQYDQDKTIAVVTFIKGSFPGAGLMIDGHIHKGNTRFAGEISFLPFGITREEQYAQLHQPSTFIPLAAKMLISLIATINPEKIALTGDQIHSEQVKDLYNACLEYIPIEHMAELHMLKEPDQDYMHGLVSMTLESLDYALQLVEKRR</sequence>
<dbReference type="PANTHER" id="PTHR18964">
    <property type="entry name" value="ROK (REPRESSOR, ORF, KINASE) FAMILY"/>
    <property type="match status" value="1"/>
</dbReference>
<dbReference type="STRING" id="1886670.PTI45_00853"/>
<evidence type="ECO:0008006" key="6">
    <source>
        <dbReference type="Google" id="ProtNLM"/>
    </source>
</evidence>
<dbReference type="InterPro" id="IPR000600">
    <property type="entry name" value="ROK"/>
</dbReference>
<dbReference type="SUPFAM" id="SSF53067">
    <property type="entry name" value="Actin-like ATPase domain"/>
    <property type="match status" value="1"/>
</dbReference>
<protein>
    <recommendedName>
        <fullName evidence="6">Glucokinase</fullName>
    </recommendedName>
</protein>
<evidence type="ECO:0000313" key="5">
    <source>
        <dbReference type="Proteomes" id="UP000094578"/>
    </source>
</evidence>
<dbReference type="Gene3D" id="3.30.420.40">
    <property type="match status" value="2"/>
</dbReference>
<dbReference type="Gene3D" id="1.10.10.10">
    <property type="entry name" value="Winged helix-like DNA-binding domain superfamily/Winged helix DNA-binding domain"/>
    <property type="match status" value="1"/>
</dbReference>
<dbReference type="InterPro" id="IPR043129">
    <property type="entry name" value="ATPase_NBD"/>
</dbReference>
<evidence type="ECO:0000256" key="2">
    <source>
        <dbReference type="ARBA" id="ARBA00006479"/>
    </source>
</evidence>
<evidence type="ECO:0000313" key="4">
    <source>
        <dbReference type="EMBL" id="ODP29699.1"/>
    </source>
</evidence>
<dbReference type="SUPFAM" id="SSF46785">
    <property type="entry name" value="Winged helix' DNA-binding domain"/>
    <property type="match status" value="1"/>
</dbReference>
<dbReference type="AlphaFoldDB" id="A0A1E3L7F2"/>
<evidence type="ECO:0000256" key="3">
    <source>
        <dbReference type="ARBA" id="ARBA00022629"/>
    </source>
</evidence>